<dbReference type="PANTHER" id="PTHR33155:SF4">
    <property type="entry name" value="PROTEIN FANTASTIC FOUR 3"/>
    <property type="match status" value="1"/>
</dbReference>
<gene>
    <name evidence="4" type="ORF">ACH5RR_031267</name>
</gene>
<evidence type="ECO:0000256" key="1">
    <source>
        <dbReference type="ARBA" id="ARBA00008690"/>
    </source>
</evidence>
<accession>A0ABD2YJ01</accession>
<protein>
    <recommendedName>
        <fullName evidence="3">FAF domain-containing protein</fullName>
    </recommendedName>
</protein>
<reference evidence="4 5" key="1">
    <citation type="submission" date="2024-11" db="EMBL/GenBank/DDBJ databases">
        <title>A near-complete genome assembly of Cinchona calisaya.</title>
        <authorList>
            <person name="Lian D.C."/>
            <person name="Zhao X.W."/>
            <person name="Wei L."/>
        </authorList>
    </citation>
    <scope>NUCLEOTIDE SEQUENCE [LARGE SCALE GENOMIC DNA]</scope>
    <source>
        <tissue evidence="4">Nenye</tissue>
    </source>
</reference>
<sequence length="326" mass="36752">MTTIVQSCLDTQHIETTTVKLKVATPKSIELNNKAIQVGENKSSNLDLGAWSFLQVLSNVSSTPNKETTEKENVYVHPLTKQYSSSRILSEKSLELCTENLGSETGSDDIVDINILSLSPSNSPRSEKSWLKPQEVESSSPSPKYKVNNSLKFPPPLTTISGSNSLQFRPHREDGRLVIQAVETPSKRTYFQAERSHGRLRLSFLKDRHHDATKFDSQETSKQENEVVDSDNINSEDDNEGVDFDHYFEEDEDYYQLEDPDDDDDDEENIIGTYVNCGDTDDNIFDVEVEMGRETFQRLMNTRCNEGGHGNKGLCNWPEPLCVATS</sequence>
<feature type="domain" description="FAF" evidence="3">
    <location>
        <begin position="152"/>
        <end position="204"/>
    </location>
</feature>
<dbReference type="Proteomes" id="UP001630127">
    <property type="component" value="Unassembled WGS sequence"/>
</dbReference>
<dbReference type="AlphaFoldDB" id="A0ABD2YJ01"/>
<feature type="region of interest" description="Disordered" evidence="2">
    <location>
        <begin position="121"/>
        <end position="168"/>
    </location>
</feature>
<feature type="compositionally biased region" description="Polar residues" evidence="2">
    <location>
        <begin position="158"/>
        <end position="167"/>
    </location>
</feature>
<dbReference type="Pfam" id="PF11250">
    <property type="entry name" value="FAF"/>
    <property type="match status" value="1"/>
</dbReference>
<dbReference type="InterPro" id="IPR046431">
    <property type="entry name" value="FAF_dom"/>
</dbReference>
<organism evidence="4 5">
    <name type="scientific">Cinchona calisaya</name>
    <dbReference type="NCBI Taxonomy" id="153742"/>
    <lineage>
        <taxon>Eukaryota</taxon>
        <taxon>Viridiplantae</taxon>
        <taxon>Streptophyta</taxon>
        <taxon>Embryophyta</taxon>
        <taxon>Tracheophyta</taxon>
        <taxon>Spermatophyta</taxon>
        <taxon>Magnoliopsida</taxon>
        <taxon>eudicotyledons</taxon>
        <taxon>Gunneridae</taxon>
        <taxon>Pentapetalae</taxon>
        <taxon>asterids</taxon>
        <taxon>lamiids</taxon>
        <taxon>Gentianales</taxon>
        <taxon>Rubiaceae</taxon>
        <taxon>Cinchonoideae</taxon>
        <taxon>Cinchoneae</taxon>
        <taxon>Cinchona</taxon>
    </lineage>
</organism>
<feature type="region of interest" description="Disordered" evidence="2">
    <location>
        <begin position="212"/>
        <end position="242"/>
    </location>
</feature>
<comment type="caution">
    <text evidence="4">The sequence shown here is derived from an EMBL/GenBank/DDBJ whole genome shotgun (WGS) entry which is preliminary data.</text>
</comment>
<evidence type="ECO:0000256" key="2">
    <source>
        <dbReference type="SAM" id="MobiDB-lite"/>
    </source>
</evidence>
<comment type="similarity">
    <text evidence="1">Belongs to the fantastic four family.</text>
</comment>
<dbReference type="InterPro" id="IPR021410">
    <property type="entry name" value="FAF"/>
</dbReference>
<dbReference type="EMBL" id="JBJUIK010000013">
    <property type="protein sequence ID" value="KAL3505885.1"/>
    <property type="molecule type" value="Genomic_DNA"/>
</dbReference>
<keyword evidence="5" id="KW-1185">Reference proteome</keyword>
<evidence type="ECO:0000313" key="4">
    <source>
        <dbReference type="EMBL" id="KAL3505885.1"/>
    </source>
</evidence>
<feature type="compositionally biased region" description="Acidic residues" evidence="2">
    <location>
        <begin position="226"/>
        <end position="242"/>
    </location>
</feature>
<name>A0ABD2YJ01_9GENT</name>
<evidence type="ECO:0000313" key="5">
    <source>
        <dbReference type="Proteomes" id="UP001630127"/>
    </source>
</evidence>
<evidence type="ECO:0000259" key="3">
    <source>
        <dbReference type="Pfam" id="PF11250"/>
    </source>
</evidence>
<dbReference type="PANTHER" id="PTHR33155">
    <property type="entry name" value="FANTASTIC FOUR-LIKE PROTEIN (DUF3049)"/>
    <property type="match status" value="1"/>
</dbReference>
<feature type="compositionally biased region" description="Basic and acidic residues" evidence="2">
    <location>
        <begin position="212"/>
        <end position="225"/>
    </location>
</feature>
<proteinExistence type="inferred from homology"/>
<feature type="compositionally biased region" description="Polar residues" evidence="2">
    <location>
        <begin position="136"/>
        <end position="151"/>
    </location>
</feature>